<evidence type="ECO:0000313" key="1">
    <source>
        <dbReference type="EMBL" id="XBH19303.1"/>
    </source>
</evidence>
<dbReference type="AlphaFoldDB" id="A0AAU7DQJ2"/>
<accession>A0AAU7DQJ2</accession>
<protein>
    <submittedName>
        <fullName evidence="1">RNA chaperone Hfq</fullName>
    </submittedName>
</protein>
<organism evidence="1">
    <name type="scientific">Telmatobacter sp. DSM 110680</name>
    <dbReference type="NCBI Taxonomy" id="3036704"/>
    <lineage>
        <taxon>Bacteria</taxon>
        <taxon>Pseudomonadati</taxon>
        <taxon>Acidobacteriota</taxon>
        <taxon>Terriglobia</taxon>
        <taxon>Terriglobales</taxon>
        <taxon>Acidobacteriaceae</taxon>
        <taxon>Telmatobacter</taxon>
    </lineage>
</organism>
<dbReference type="SUPFAM" id="SSF50182">
    <property type="entry name" value="Sm-like ribonucleoproteins"/>
    <property type="match status" value="1"/>
</dbReference>
<proteinExistence type="predicted"/>
<name>A0AAU7DQJ2_9BACT</name>
<dbReference type="EMBL" id="CP121196">
    <property type="protein sequence ID" value="XBH19303.1"/>
    <property type="molecule type" value="Genomic_DNA"/>
</dbReference>
<dbReference type="GO" id="GO:0006355">
    <property type="term" value="P:regulation of DNA-templated transcription"/>
    <property type="evidence" value="ECO:0007669"/>
    <property type="project" value="InterPro"/>
</dbReference>
<reference evidence="1" key="1">
    <citation type="submission" date="2023-03" db="EMBL/GenBank/DDBJ databases">
        <title>Edaphobacter sp.</title>
        <authorList>
            <person name="Huber K.J."/>
            <person name="Papendorf J."/>
            <person name="Pilke C."/>
            <person name="Bunk B."/>
            <person name="Sproeer C."/>
            <person name="Pester M."/>
        </authorList>
    </citation>
    <scope>NUCLEOTIDE SEQUENCE</scope>
    <source>
        <strain evidence="1">DSM 110680</strain>
    </source>
</reference>
<dbReference type="Pfam" id="PF17209">
    <property type="entry name" value="Hfq"/>
    <property type="match status" value="1"/>
</dbReference>
<dbReference type="InterPro" id="IPR010920">
    <property type="entry name" value="LSM_dom_sf"/>
</dbReference>
<dbReference type="RefSeq" id="WP_348264519.1">
    <property type="nucleotide sequence ID" value="NZ_CP121196.1"/>
</dbReference>
<dbReference type="Gene3D" id="2.30.30.100">
    <property type="match status" value="1"/>
</dbReference>
<dbReference type="GO" id="GO:0003723">
    <property type="term" value="F:RNA binding"/>
    <property type="evidence" value="ECO:0007669"/>
    <property type="project" value="InterPro"/>
</dbReference>
<sequence>MNSQSMLPGVESQRRAADFFATHRRSQSSIGTPSFRFTNHEIDENSAHRQAEQFYLQKQIQSQTPMVIVLEDGEKLEGQIEWYDRGVLKVRGKAKILIYKSAIKYMYKLGEAGQ</sequence>
<dbReference type="InterPro" id="IPR005001">
    <property type="entry name" value="Hfq"/>
</dbReference>
<gene>
    <name evidence="1" type="ORF">P8935_08290</name>
</gene>